<dbReference type="PANTHER" id="PTHR23320:SF128">
    <property type="entry name" value="MEMBRANE-SPANNING 4-DOMAINS SUBFAMILY A MEMBER 4A"/>
    <property type="match status" value="1"/>
</dbReference>
<sequence length="188" mass="20852">MAETSREAAAERKCKKFISHPVLQEPQRLGVKMPLTAPKVDIKSLGIVQTMVGFVILMFGVAIKDYNLKTVNSGIMYWGSLCFIICGSLSVSVMEHRLPNLVKASLVMNVISAVAAFGAFIVFCIDLVPLSGNQPACQDIDKCFLVVIVYLMRGLLRVFIVFSVLEICMAIWTFILIWKSRDSIETIS</sequence>
<evidence type="ECO:0000256" key="1">
    <source>
        <dbReference type="ARBA" id="ARBA00004141"/>
    </source>
</evidence>
<evidence type="ECO:0000256" key="3">
    <source>
        <dbReference type="ARBA" id="ARBA00022692"/>
    </source>
</evidence>
<dbReference type="Pfam" id="PF04103">
    <property type="entry name" value="CD20"/>
    <property type="match status" value="1"/>
</dbReference>
<dbReference type="Proteomes" id="UP000606274">
    <property type="component" value="Unassembled WGS sequence"/>
</dbReference>
<comment type="similarity">
    <text evidence="2">Belongs to the MS4A family.</text>
</comment>
<dbReference type="GO" id="GO:0016020">
    <property type="term" value="C:membrane"/>
    <property type="evidence" value="ECO:0007669"/>
    <property type="project" value="UniProtKB-SubCell"/>
</dbReference>
<protein>
    <submittedName>
        <fullName evidence="7">Uncharacterized protein</fullName>
    </submittedName>
</protein>
<comment type="caution">
    <text evidence="7">The sequence shown here is derived from an EMBL/GenBank/DDBJ whole genome shotgun (WGS) entry which is preliminary data.</text>
</comment>
<accession>A0A8T0BUV5</accession>
<gene>
    <name evidence="7" type="ORF">HF521_000073</name>
</gene>
<feature type="transmembrane region" description="Helical" evidence="6">
    <location>
        <begin position="42"/>
        <end position="63"/>
    </location>
</feature>
<evidence type="ECO:0000313" key="8">
    <source>
        <dbReference type="Proteomes" id="UP000606274"/>
    </source>
</evidence>
<feature type="transmembrane region" description="Helical" evidence="6">
    <location>
        <begin position="75"/>
        <end position="94"/>
    </location>
</feature>
<keyword evidence="5 6" id="KW-0472">Membrane</keyword>
<keyword evidence="8" id="KW-1185">Reference proteome</keyword>
<evidence type="ECO:0000256" key="4">
    <source>
        <dbReference type="ARBA" id="ARBA00022989"/>
    </source>
</evidence>
<feature type="transmembrane region" description="Helical" evidence="6">
    <location>
        <begin position="155"/>
        <end position="178"/>
    </location>
</feature>
<feature type="transmembrane region" description="Helical" evidence="6">
    <location>
        <begin position="106"/>
        <end position="128"/>
    </location>
</feature>
<dbReference type="EMBL" id="JABFDY010000001">
    <property type="protein sequence ID" value="KAF7711062.1"/>
    <property type="molecule type" value="Genomic_DNA"/>
</dbReference>
<dbReference type="InterPro" id="IPR007237">
    <property type="entry name" value="CD20-like"/>
</dbReference>
<organism evidence="7 8">
    <name type="scientific">Silurus meridionalis</name>
    <name type="common">Southern catfish</name>
    <name type="synonym">Silurus soldatovi meridionalis</name>
    <dbReference type="NCBI Taxonomy" id="175797"/>
    <lineage>
        <taxon>Eukaryota</taxon>
        <taxon>Metazoa</taxon>
        <taxon>Chordata</taxon>
        <taxon>Craniata</taxon>
        <taxon>Vertebrata</taxon>
        <taxon>Euteleostomi</taxon>
        <taxon>Actinopterygii</taxon>
        <taxon>Neopterygii</taxon>
        <taxon>Teleostei</taxon>
        <taxon>Ostariophysi</taxon>
        <taxon>Siluriformes</taxon>
        <taxon>Siluridae</taxon>
        <taxon>Silurus</taxon>
    </lineage>
</organism>
<evidence type="ECO:0000313" key="7">
    <source>
        <dbReference type="EMBL" id="KAF7711062.1"/>
    </source>
</evidence>
<name>A0A8T0BUV5_SILME</name>
<evidence type="ECO:0000256" key="2">
    <source>
        <dbReference type="ARBA" id="ARBA00009565"/>
    </source>
</evidence>
<dbReference type="InterPro" id="IPR030417">
    <property type="entry name" value="MS4A"/>
</dbReference>
<evidence type="ECO:0000256" key="6">
    <source>
        <dbReference type="SAM" id="Phobius"/>
    </source>
</evidence>
<evidence type="ECO:0000256" key="5">
    <source>
        <dbReference type="ARBA" id="ARBA00023136"/>
    </source>
</evidence>
<keyword evidence="3 6" id="KW-0812">Transmembrane</keyword>
<reference evidence="7" key="1">
    <citation type="submission" date="2020-08" db="EMBL/GenBank/DDBJ databases">
        <title>Chromosome-level assembly of Southern catfish (Silurus meridionalis) provides insights into visual adaptation to the nocturnal and benthic lifestyles.</title>
        <authorList>
            <person name="Zhang Y."/>
            <person name="Wang D."/>
            <person name="Peng Z."/>
        </authorList>
    </citation>
    <scope>NUCLEOTIDE SEQUENCE</scope>
    <source>
        <strain evidence="7">SWU-2019-XX</strain>
        <tissue evidence="7">Muscle</tissue>
    </source>
</reference>
<dbReference type="PANTHER" id="PTHR23320">
    <property type="entry name" value="MEMBRANE-SPANNING 4-DOMAINS SUBFAMILY A MS4A -RELATED"/>
    <property type="match status" value="1"/>
</dbReference>
<comment type="subcellular location">
    <subcellularLocation>
        <location evidence="1">Membrane</location>
        <topology evidence="1">Multi-pass membrane protein</topology>
    </subcellularLocation>
</comment>
<proteinExistence type="inferred from homology"/>
<dbReference type="AlphaFoldDB" id="A0A8T0BUV5"/>
<keyword evidence="4 6" id="KW-1133">Transmembrane helix</keyword>